<dbReference type="SUPFAM" id="SSF53335">
    <property type="entry name" value="S-adenosyl-L-methionine-dependent methyltransferases"/>
    <property type="match status" value="1"/>
</dbReference>
<evidence type="ECO:0000256" key="2">
    <source>
        <dbReference type="ARBA" id="ARBA00022552"/>
    </source>
</evidence>
<dbReference type="SUPFAM" id="SSF81799">
    <property type="entry name" value="Putative methyltransferase TM0872, insert domain"/>
    <property type="match status" value="1"/>
</dbReference>
<dbReference type="GO" id="GO:0070475">
    <property type="term" value="P:rRNA base methylation"/>
    <property type="evidence" value="ECO:0007669"/>
    <property type="project" value="UniProtKB-UniRule"/>
</dbReference>
<evidence type="ECO:0000256" key="1">
    <source>
        <dbReference type="ARBA" id="ARBA00010396"/>
    </source>
</evidence>
<keyword evidence="4 6" id="KW-0808">Transferase</keyword>
<dbReference type="PANTHER" id="PTHR11265:SF0">
    <property type="entry name" value="12S RRNA N4-METHYLCYTIDINE METHYLTRANSFERASE"/>
    <property type="match status" value="1"/>
</dbReference>
<feature type="binding site" evidence="6">
    <location>
        <position position="119"/>
    </location>
    <ligand>
        <name>S-adenosyl-L-methionine</name>
        <dbReference type="ChEBI" id="CHEBI:59789"/>
    </ligand>
</feature>
<dbReference type="Gene3D" id="3.40.50.150">
    <property type="entry name" value="Vaccinia Virus protein VP39"/>
    <property type="match status" value="1"/>
</dbReference>
<dbReference type="InterPro" id="IPR023397">
    <property type="entry name" value="SAM-dep_MeTrfase_MraW_recog"/>
</dbReference>
<dbReference type="OrthoDB" id="9806637at2"/>
<dbReference type="Gene3D" id="1.10.150.170">
    <property type="entry name" value="Putative methyltransferase TM0872, insert domain"/>
    <property type="match status" value="1"/>
</dbReference>
<dbReference type="EC" id="2.1.1.199" evidence="6"/>
<name>A0A2U8BSN9_9RICK</name>
<proteinExistence type="inferred from homology"/>
<comment type="similarity">
    <text evidence="1 6">Belongs to the methyltransferase superfamily. RsmH family.</text>
</comment>
<dbReference type="GO" id="GO:0071424">
    <property type="term" value="F:rRNA (cytosine-N4-)-methyltransferase activity"/>
    <property type="evidence" value="ECO:0007669"/>
    <property type="project" value="UniProtKB-UniRule"/>
</dbReference>
<evidence type="ECO:0000256" key="5">
    <source>
        <dbReference type="ARBA" id="ARBA00022691"/>
    </source>
</evidence>
<feature type="binding site" evidence="6">
    <location>
        <begin position="42"/>
        <end position="44"/>
    </location>
    <ligand>
        <name>S-adenosyl-L-methionine</name>
        <dbReference type="ChEBI" id="CHEBI:59789"/>
    </ligand>
</feature>
<evidence type="ECO:0000256" key="4">
    <source>
        <dbReference type="ARBA" id="ARBA00022679"/>
    </source>
</evidence>
<feature type="binding site" evidence="6">
    <location>
        <position position="92"/>
    </location>
    <ligand>
        <name>S-adenosyl-L-methionine</name>
        <dbReference type="ChEBI" id="CHEBI:59789"/>
    </ligand>
</feature>
<dbReference type="KEGG" id="fso:Fsol_00589"/>
<dbReference type="PANTHER" id="PTHR11265">
    <property type="entry name" value="S-ADENOSYL-METHYLTRANSFERASE MRAW"/>
    <property type="match status" value="1"/>
</dbReference>
<dbReference type="Proteomes" id="UP000244519">
    <property type="component" value="Chromosome"/>
</dbReference>
<evidence type="ECO:0000256" key="3">
    <source>
        <dbReference type="ARBA" id="ARBA00022603"/>
    </source>
</evidence>
<sequence>MHCYTHTPVLLEEVLTYMIRTNGSISNTEEECVLCDATFGAGGHTAALIKELSHHNKKALFLCSDRDENSIEYFEKLHEDVKHEMKFSNVRFSDLNKILNDTNLCINGMMVDLGFSSMQIDNYKRGFSIQNNGPLLMTMGLNDENASTALNTLSIDELEKILRIYGEEPRAKALAQAIFRYRRKLSTTHDLKNIVHEVYGYKGKYCKIDPATLTFQALRIHINQELYQLMHVILAAASHIAVNGRFIVITFHGLEDIVVKAIFRSIVRDQNLSLEERIISNLNQNIFLLNAIGSQKEVEDEIMHSVQQYRDSITHKSFAVLNRGSVIKATYKEIKINRRARSAKMRILERLS</sequence>
<keyword evidence="5 6" id="KW-0949">S-adenosyl-L-methionine</keyword>
<dbReference type="InterPro" id="IPR002903">
    <property type="entry name" value="RsmH"/>
</dbReference>
<protein>
    <recommendedName>
        <fullName evidence="6">Ribosomal RNA small subunit methyltransferase H</fullName>
        <ecNumber evidence="6">2.1.1.199</ecNumber>
    </recommendedName>
    <alternativeName>
        <fullName evidence="6">16S rRNA m(4)C1402 methyltransferase</fullName>
    </alternativeName>
    <alternativeName>
        <fullName evidence="6">rRNA (cytosine-N(4)-)-methyltransferase RsmH</fullName>
    </alternativeName>
</protein>
<gene>
    <name evidence="6" type="primary">rsmH</name>
    <name evidence="7" type="ORF">Fsol_00589</name>
</gene>
<dbReference type="Pfam" id="PF01795">
    <property type="entry name" value="Methyltransf_5"/>
    <property type="match status" value="1"/>
</dbReference>
<accession>A0A2U8BSN9</accession>
<feature type="binding site" evidence="6">
    <location>
        <position position="65"/>
    </location>
    <ligand>
        <name>S-adenosyl-L-methionine</name>
        <dbReference type="ChEBI" id="CHEBI:59789"/>
    </ligand>
</feature>
<keyword evidence="3 6" id="KW-0489">Methyltransferase</keyword>
<comment type="function">
    <text evidence="6">Specifically methylates the N4 position of cytidine in position 1402 (C1402) of 16S rRNA.</text>
</comment>
<keyword evidence="6" id="KW-0963">Cytoplasm</keyword>
<comment type="subcellular location">
    <subcellularLocation>
        <location evidence="6">Cytoplasm</location>
    </subcellularLocation>
</comment>
<dbReference type="GO" id="GO:0005737">
    <property type="term" value="C:cytoplasm"/>
    <property type="evidence" value="ECO:0007669"/>
    <property type="project" value="UniProtKB-SubCell"/>
</dbReference>
<dbReference type="EMBL" id="CP025989">
    <property type="protein sequence ID" value="AWD33376.1"/>
    <property type="molecule type" value="Genomic_DNA"/>
</dbReference>
<dbReference type="RefSeq" id="WP_108673389.1">
    <property type="nucleotide sequence ID" value="NZ_CP025989.1"/>
</dbReference>
<reference evidence="7 8" key="1">
    <citation type="journal article" date="2018" name="Genome Biol. Evol.">
        <title>The Genome Sequence of "Candidatus Fokinia solitaria": Insights on Reductive Evolution in Rickettsiales.</title>
        <authorList>
            <person name="Floriano A.M."/>
            <person name="Castelli M."/>
            <person name="Krenek S."/>
            <person name="Berendonk T.U."/>
            <person name="Bazzocchi C."/>
            <person name="Petroni G."/>
            <person name="Sassera D."/>
        </authorList>
    </citation>
    <scope>NUCLEOTIDE SEQUENCE [LARGE SCALE GENOMIC DNA]</scope>
    <source>
        <strain evidence="7">Rio ETE_ALG 3VII</strain>
    </source>
</reference>
<evidence type="ECO:0000313" key="8">
    <source>
        <dbReference type="Proteomes" id="UP000244519"/>
    </source>
</evidence>
<comment type="catalytic activity">
    <reaction evidence="6">
        <text>cytidine(1402) in 16S rRNA + S-adenosyl-L-methionine = N(4)-methylcytidine(1402) in 16S rRNA + S-adenosyl-L-homocysteine + H(+)</text>
        <dbReference type="Rhea" id="RHEA:42928"/>
        <dbReference type="Rhea" id="RHEA-COMP:10286"/>
        <dbReference type="Rhea" id="RHEA-COMP:10287"/>
        <dbReference type="ChEBI" id="CHEBI:15378"/>
        <dbReference type="ChEBI" id="CHEBI:57856"/>
        <dbReference type="ChEBI" id="CHEBI:59789"/>
        <dbReference type="ChEBI" id="CHEBI:74506"/>
        <dbReference type="ChEBI" id="CHEBI:82748"/>
        <dbReference type="EC" id="2.1.1.199"/>
    </reaction>
</comment>
<organism evidence="7 8">
    <name type="scientific">Candidatus Fokinia solitaria</name>
    <dbReference type="NCBI Taxonomy" id="1802984"/>
    <lineage>
        <taxon>Bacteria</taxon>
        <taxon>Pseudomonadati</taxon>
        <taxon>Pseudomonadota</taxon>
        <taxon>Alphaproteobacteria</taxon>
        <taxon>Rickettsiales</taxon>
        <taxon>Candidatus Midichloriaceae</taxon>
        <taxon>Candidatus Fokinia</taxon>
    </lineage>
</organism>
<keyword evidence="2 6" id="KW-0698">rRNA processing</keyword>
<dbReference type="AlphaFoldDB" id="A0A2U8BSN9"/>
<keyword evidence="8" id="KW-1185">Reference proteome</keyword>
<dbReference type="HAMAP" id="MF_01007">
    <property type="entry name" value="16SrRNA_methyltr_H"/>
    <property type="match status" value="1"/>
</dbReference>
<dbReference type="InterPro" id="IPR029063">
    <property type="entry name" value="SAM-dependent_MTases_sf"/>
</dbReference>
<dbReference type="NCBIfam" id="TIGR00006">
    <property type="entry name" value="16S rRNA (cytosine(1402)-N(4))-methyltransferase RsmH"/>
    <property type="match status" value="1"/>
</dbReference>
<evidence type="ECO:0000313" key="7">
    <source>
        <dbReference type="EMBL" id="AWD33376.1"/>
    </source>
</evidence>
<evidence type="ECO:0000256" key="6">
    <source>
        <dbReference type="HAMAP-Rule" id="MF_01007"/>
    </source>
</evidence>
<dbReference type="PIRSF" id="PIRSF004486">
    <property type="entry name" value="MraW"/>
    <property type="match status" value="1"/>
</dbReference>
<feature type="binding site" evidence="6">
    <location>
        <position position="112"/>
    </location>
    <ligand>
        <name>S-adenosyl-L-methionine</name>
        <dbReference type="ChEBI" id="CHEBI:59789"/>
    </ligand>
</feature>